<dbReference type="EMBL" id="QSFW01000023">
    <property type="protein sequence ID" value="RHA84739.1"/>
    <property type="molecule type" value="Genomic_DNA"/>
</dbReference>
<reference evidence="1 2" key="1">
    <citation type="submission" date="2018-08" db="EMBL/GenBank/DDBJ databases">
        <title>A genome reference for cultivated species of the human gut microbiota.</title>
        <authorList>
            <person name="Zou Y."/>
            <person name="Xue W."/>
            <person name="Luo G."/>
        </authorList>
    </citation>
    <scope>NUCLEOTIDE SEQUENCE [LARGE SCALE GENOMIC DNA]</scope>
    <source>
        <strain evidence="1 2">AM42-23AC</strain>
    </source>
</reference>
<dbReference type="RefSeq" id="WP_118190997.1">
    <property type="nucleotide sequence ID" value="NZ_CP134813.1"/>
</dbReference>
<organism evidence="1 2">
    <name type="scientific">Segatella copri</name>
    <dbReference type="NCBI Taxonomy" id="165179"/>
    <lineage>
        <taxon>Bacteria</taxon>
        <taxon>Pseudomonadati</taxon>
        <taxon>Bacteroidota</taxon>
        <taxon>Bacteroidia</taxon>
        <taxon>Bacteroidales</taxon>
        <taxon>Prevotellaceae</taxon>
        <taxon>Segatella</taxon>
    </lineage>
</organism>
<comment type="caution">
    <text evidence="1">The sequence shown here is derived from an EMBL/GenBank/DDBJ whole genome shotgun (WGS) entry which is preliminary data.</text>
</comment>
<evidence type="ECO:0000313" key="2">
    <source>
        <dbReference type="Proteomes" id="UP000284990"/>
    </source>
</evidence>
<proteinExistence type="predicted"/>
<dbReference type="Proteomes" id="UP000284990">
    <property type="component" value="Unassembled WGS sequence"/>
</dbReference>
<accession>A0AA92UYG3</accession>
<gene>
    <name evidence="1" type="ORF">DW916_10795</name>
</gene>
<protein>
    <submittedName>
        <fullName evidence="1">Uncharacterized protein</fullName>
    </submittedName>
</protein>
<name>A0AA92UYG3_9BACT</name>
<dbReference type="AlphaFoldDB" id="A0AA92UYG3"/>
<evidence type="ECO:0000313" key="1">
    <source>
        <dbReference type="EMBL" id="RHA84739.1"/>
    </source>
</evidence>
<sequence length="101" mass="11851">MKRKVKTMSIEDAIKEKFPDATIYEVRNDRFGKCILGVVPTKDGKDHIVEWDKTGNASECEVGGRDFREIRWNEEEQRPEYIHTKLLLHDDRFNVQVDASK</sequence>